<dbReference type="GO" id="GO:0006508">
    <property type="term" value="P:proteolysis"/>
    <property type="evidence" value="ECO:0007669"/>
    <property type="project" value="InterPro"/>
</dbReference>
<dbReference type="InterPro" id="IPR038765">
    <property type="entry name" value="Papain-like_cys_pep_sf"/>
</dbReference>
<dbReference type="Proteomes" id="UP001152759">
    <property type="component" value="Chromosome 4"/>
</dbReference>
<evidence type="ECO:0000259" key="1">
    <source>
        <dbReference type="SMART" id="SM00645"/>
    </source>
</evidence>
<evidence type="ECO:0000313" key="2">
    <source>
        <dbReference type="EMBL" id="CAH0388887.1"/>
    </source>
</evidence>
<dbReference type="SUPFAM" id="SSF54001">
    <property type="entry name" value="Cysteine proteinases"/>
    <property type="match status" value="1"/>
</dbReference>
<dbReference type="SMART" id="SM00645">
    <property type="entry name" value="Pept_C1"/>
    <property type="match status" value="1"/>
</dbReference>
<feature type="domain" description="Peptidase C1A papain C-terminal" evidence="1">
    <location>
        <begin position="13"/>
        <end position="234"/>
    </location>
</feature>
<dbReference type="Gene3D" id="3.90.70.10">
    <property type="entry name" value="Cysteine proteinases"/>
    <property type="match status" value="1"/>
</dbReference>
<dbReference type="AlphaFoldDB" id="A0A9P0AE79"/>
<protein>
    <recommendedName>
        <fullName evidence="1">Peptidase C1A papain C-terminal domain-containing protein</fullName>
    </recommendedName>
</protein>
<proteinExistence type="predicted"/>
<evidence type="ECO:0000313" key="3">
    <source>
        <dbReference type="Proteomes" id="UP001152759"/>
    </source>
</evidence>
<keyword evidence="3" id="KW-1185">Reference proteome</keyword>
<reference evidence="2" key="1">
    <citation type="submission" date="2021-12" db="EMBL/GenBank/DDBJ databases">
        <authorList>
            <person name="King R."/>
        </authorList>
    </citation>
    <scope>NUCLEOTIDE SEQUENCE</scope>
</reference>
<gene>
    <name evidence="2" type="ORF">BEMITA_LOCUS7771</name>
</gene>
<dbReference type="InterPro" id="IPR000668">
    <property type="entry name" value="Peptidase_C1A_C"/>
</dbReference>
<sequence>MVKMNDVKWPQSVPKEFDLRKEHGPECADLFSQAQDEGACDTDAPAIVSSILADKYCIQTGGKKKEQFSADFLVRCAEKCRETAWIAMSWIWAWNYGVPTGGDYNSDIGCQPYSYKPCKHTLEKYIAKKKRVMSSTSDVERKDGLEECRHAYSKVKQNKCTVKCTNTNYEYKDMKNRTVRFQDWYFLPENDEEAMKKEIIARGSIAVGFTLYDDFFKYKKGIYRVSKGAEEAAT</sequence>
<dbReference type="KEGG" id="btab:109031589"/>
<accession>A0A9P0AE79</accession>
<dbReference type="Pfam" id="PF00112">
    <property type="entry name" value="Peptidase_C1"/>
    <property type="match status" value="1"/>
</dbReference>
<name>A0A9P0AE79_BEMTA</name>
<dbReference type="GO" id="GO:0008234">
    <property type="term" value="F:cysteine-type peptidase activity"/>
    <property type="evidence" value="ECO:0007669"/>
    <property type="project" value="InterPro"/>
</dbReference>
<organism evidence="2 3">
    <name type="scientific">Bemisia tabaci</name>
    <name type="common">Sweetpotato whitefly</name>
    <name type="synonym">Aleurodes tabaci</name>
    <dbReference type="NCBI Taxonomy" id="7038"/>
    <lineage>
        <taxon>Eukaryota</taxon>
        <taxon>Metazoa</taxon>
        <taxon>Ecdysozoa</taxon>
        <taxon>Arthropoda</taxon>
        <taxon>Hexapoda</taxon>
        <taxon>Insecta</taxon>
        <taxon>Pterygota</taxon>
        <taxon>Neoptera</taxon>
        <taxon>Paraneoptera</taxon>
        <taxon>Hemiptera</taxon>
        <taxon>Sternorrhyncha</taxon>
        <taxon>Aleyrodoidea</taxon>
        <taxon>Aleyrodidae</taxon>
        <taxon>Aleyrodinae</taxon>
        <taxon>Bemisia</taxon>
    </lineage>
</organism>
<dbReference type="EMBL" id="OU963865">
    <property type="protein sequence ID" value="CAH0388887.1"/>
    <property type="molecule type" value="Genomic_DNA"/>
</dbReference>